<protein>
    <recommendedName>
        <fullName evidence="1">UspA domain-containing protein</fullName>
    </recommendedName>
</protein>
<proteinExistence type="predicted"/>
<dbReference type="EMBL" id="JAHXZI010000013">
    <property type="protein sequence ID" value="MBW6436902.1"/>
    <property type="molecule type" value="Genomic_DNA"/>
</dbReference>
<accession>A0ABS7B7M2</accession>
<organism evidence="2 3">
    <name type="scientific">Actinoplanes hulinensis</name>
    <dbReference type="NCBI Taxonomy" id="1144547"/>
    <lineage>
        <taxon>Bacteria</taxon>
        <taxon>Bacillati</taxon>
        <taxon>Actinomycetota</taxon>
        <taxon>Actinomycetes</taxon>
        <taxon>Micromonosporales</taxon>
        <taxon>Micromonosporaceae</taxon>
        <taxon>Actinoplanes</taxon>
    </lineage>
</organism>
<dbReference type="Pfam" id="PF00582">
    <property type="entry name" value="Usp"/>
    <property type="match status" value="1"/>
</dbReference>
<evidence type="ECO:0000313" key="3">
    <source>
        <dbReference type="Proteomes" id="UP001519863"/>
    </source>
</evidence>
<dbReference type="InterPro" id="IPR014729">
    <property type="entry name" value="Rossmann-like_a/b/a_fold"/>
</dbReference>
<sequence>MDTTTAHTSVDELTAAIRTRLGPETHWRLRTHPDGNAVELIPDTPPPGDVVLAAITGDTRVGAVVSYARARAAELHAPLRLVHVWTGRCWEIDAYRMGPETPAQADLMLATAMREGLTPSETAATERQILHDDDAGAALRALADHAALLVVGAAAGPVGDTTGALIGHTACPLALVT</sequence>
<gene>
    <name evidence="2" type="ORF">KZ829_24460</name>
</gene>
<keyword evidence="3" id="KW-1185">Reference proteome</keyword>
<evidence type="ECO:0000313" key="2">
    <source>
        <dbReference type="EMBL" id="MBW6436902.1"/>
    </source>
</evidence>
<reference evidence="2 3" key="1">
    <citation type="journal article" date="2013" name="Antonie Van Leeuwenhoek">
        <title>Actinoplanes hulinensis sp. nov., a novel actinomycete isolated from soybean root (Glycine max (L.) Merr).</title>
        <authorList>
            <person name="Shen Y."/>
            <person name="Liu C."/>
            <person name="Wang X."/>
            <person name="Zhao J."/>
            <person name="Jia F."/>
            <person name="Zhang Y."/>
            <person name="Wang L."/>
            <person name="Yang D."/>
            <person name="Xiang W."/>
        </authorList>
    </citation>
    <scope>NUCLEOTIDE SEQUENCE [LARGE SCALE GENOMIC DNA]</scope>
    <source>
        <strain evidence="2 3">NEAU-M9</strain>
    </source>
</reference>
<dbReference type="Proteomes" id="UP001519863">
    <property type="component" value="Unassembled WGS sequence"/>
</dbReference>
<dbReference type="Gene3D" id="3.40.50.620">
    <property type="entry name" value="HUPs"/>
    <property type="match status" value="1"/>
</dbReference>
<comment type="caution">
    <text evidence="2">The sequence shown here is derived from an EMBL/GenBank/DDBJ whole genome shotgun (WGS) entry which is preliminary data.</text>
</comment>
<feature type="domain" description="UspA" evidence="1">
    <location>
        <begin position="51"/>
        <end position="176"/>
    </location>
</feature>
<name>A0ABS7B7M2_9ACTN</name>
<dbReference type="SUPFAM" id="SSF52402">
    <property type="entry name" value="Adenine nucleotide alpha hydrolases-like"/>
    <property type="match status" value="1"/>
</dbReference>
<evidence type="ECO:0000259" key="1">
    <source>
        <dbReference type="Pfam" id="PF00582"/>
    </source>
</evidence>
<dbReference type="InterPro" id="IPR006016">
    <property type="entry name" value="UspA"/>
</dbReference>
<dbReference type="RefSeq" id="WP_220146255.1">
    <property type="nucleotide sequence ID" value="NZ_JAHXZI010000013.1"/>
</dbReference>